<protein>
    <submittedName>
        <fullName evidence="2">Uncharacterized protein</fullName>
    </submittedName>
</protein>
<feature type="compositionally biased region" description="Basic and acidic residues" evidence="1">
    <location>
        <begin position="1053"/>
        <end position="1163"/>
    </location>
</feature>
<dbReference type="Proteomes" id="UP000215902">
    <property type="component" value="Unassembled WGS sequence"/>
</dbReference>
<dbReference type="EMBL" id="NIVC01003227">
    <property type="protein sequence ID" value="PAA52509.1"/>
    <property type="molecule type" value="Genomic_DNA"/>
</dbReference>
<comment type="caution">
    <text evidence="2">The sequence shown here is derived from an EMBL/GenBank/DDBJ whole genome shotgun (WGS) entry which is preliminary data.</text>
</comment>
<sequence length="1296" mass="137095">RMVRIRRNNSAPSGQRGRLFSSRMNIWRACLPLDGVARFIEESLIDRERGQRLPANAQQLLLLGMRYGRPDPDIRFGAVVADIQRFIHDAYQNERRSQRLSDRHSLPDSDSSTVKIDAGTTVVCVAWLAAPPRSTHQRLALCTESEEGPAPRSGIQVWRLLPGIGTVGLPLRLTHRFGRVSSAKALPGNESRLALACDDGSIRVMVLHEARKAPELQLCLPDSSCSATALDTCVCRPDLLAAGFSDGRCAVWRLSSSTSSSDAAAAADQSGCLQPWKAWRIDSPAAAVEDIRLHPLGPPNALLAVAAGRRIYVFCIGMKTGNILTPAALSLNNSVANVAWALRYDTAQLAVVSSGEGTRLDCSPLHGAFACASSSSISLLTIQQVCAEPATPADANSDSSDARLSVVHQRQLLSIGNGDEKIRYLAWNVNLGAEHLLALGCRGGLVRVESVHGLERPAEPPTVNYSSDELEESDSEEADPNIDEQPPAANASPRSVASMAALTAVAEAAGNCAGLGEDSSAVAPVGSAAADGGVVALVNNPTASDGAAAVLGNNPTASDGAAAVLGSNPAAASVCGPSNQNACTKSTLGANAAAPTGVSTSRCDEAIAVALCNNSEDLVNDSIAGDDTADMADDTANMADNTADLANDTANMADDTADLANDTANMADDTADLANDTANMADDTADLANDTANMADDTADLANDTANMADDTADLANDTANMADDTADLANDTANMADDTADLANDTANMADDTADLANDTANMADDTAELADDTANMADDTADLANDTADMADSNAASAGRKPSEWKKSQPNHSKKRPSAKSMPKQSCLSESTKQHSENEGLLSKKLKSEVKADLTRTSNSSGQFTTDTNSSKQRETKSPRQADKKRPGAEKKVKFDLQSEARSARPSDAKKRPAADRDAAKMSEARSARPSDAKKRPTADRDAAKMSESRSARPSDAKKRPAADRDAAKMSEARSARPSDAKKRPAADRDAAKMSESWSARPSDAKKRPAADRDAAKMSEARSARPSDAKKRPAADRDAAKMSEAGSARPSDAKKRPAADRDAAKMSESRSARPSDAKKRPAADRDAAKMSEARSARPSDAKKRPAADRDAAKMSESRSARPSDAKKRPAADRDAAKMSEARSARPSDAKKRLAADKDGAKRQSTSAKRAKENLPPTALKSNKNKTSQAGSAVMKEAESIIEIRWMDPNFERVKDFIDRARFISAPQVGHIQAARWPYATSDRAYPALVIKAPGFSVYKKAFAEAIDDFTTENVPSNVWKSKFKKAALAKVNRI</sequence>
<reference evidence="2 3" key="1">
    <citation type="submission" date="2017-06" db="EMBL/GenBank/DDBJ databases">
        <title>A platform for efficient transgenesis in Macrostomum lignano, a flatworm model organism for stem cell research.</title>
        <authorList>
            <person name="Berezikov E."/>
        </authorList>
    </citation>
    <scope>NUCLEOTIDE SEQUENCE [LARGE SCALE GENOMIC DNA]</scope>
    <source>
        <strain evidence="2">DV1</strain>
        <tissue evidence="2">Whole organism</tissue>
    </source>
</reference>
<feature type="compositionally biased region" description="Basic and acidic residues" evidence="1">
    <location>
        <begin position="1005"/>
        <end position="1043"/>
    </location>
</feature>
<evidence type="ECO:0000256" key="1">
    <source>
        <dbReference type="SAM" id="MobiDB-lite"/>
    </source>
</evidence>
<proteinExistence type="predicted"/>
<organism evidence="2 3">
    <name type="scientific">Macrostomum lignano</name>
    <dbReference type="NCBI Taxonomy" id="282301"/>
    <lineage>
        <taxon>Eukaryota</taxon>
        <taxon>Metazoa</taxon>
        <taxon>Spiralia</taxon>
        <taxon>Lophotrochozoa</taxon>
        <taxon>Platyhelminthes</taxon>
        <taxon>Rhabditophora</taxon>
        <taxon>Macrostomorpha</taxon>
        <taxon>Macrostomida</taxon>
        <taxon>Macrostomidae</taxon>
        <taxon>Macrostomum</taxon>
    </lineage>
</organism>
<evidence type="ECO:0000313" key="2">
    <source>
        <dbReference type="EMBL" id="PAA52509.1"/>
    </source>
</evidence>
<name>A0A267DV97_9PLAT</name>
<feature type="compositionally biased region" description="Polar residues" evidence="1">
    <location>
        <begin position="1181"/>
        <end position="1192"/>
    </location>
</feature>
<dbReference type="Gene3D" id="2.130.10.10">
    <property type="entry name" value="YVTN repeat-like/Quinoprotein amine dehydrogenase"/>
    <property type="match status" value="1"/>
</dbReference>
<feature type="non-terminal residue" evidence="2">
    <location>
        <position position="1"/>
    </location>
</feature>
<feature type="region of interest" description="Disordered" evidence="1">
    <location>
        <begin position="794"/>
        <end position="1194"/>
    </location>
</feature>
<dbReference type="InterPro" id="IPR036322">
    <property type="entry name" value="WD40_repeat_dom_sf"/>
</dbReference>
<dbReference type="SUPFAM" id="SSF58104">
    <property type="entry name" value="Methyl-accepting chemotaxis protein (MCP) signaling domain"/>
    <property type="match status" value="1"/>
</dbReference>
<keyword evidence="3" id="KW-1185">Reference proteome</keyword>
<feature type="compositionally biased region" description="Acidic residues" evidence="1">
    <location>
        <begin position="468"/>
        <end position="482"/>
    </location>
</feature>
<dbReference type="InterPro" id="IPR015943">
    <property type="entry name" value="WD40/YVTN_repeat-like_dom_sf"/>
</dbReference>
<feature type="region of interest" description="Disordered" evidence="1">
    <location>
        <begin position="456"/>
        <end position="495"/>
    </location>
</feature>
<dbReference type="SUPFAM" id="SSF50978">
    <property type="entry name" value="WD40 repeat-like"/>
    <property type="match status" value="1"/>
</dbReference>
<feature type="compositionally biased region" description="Polar residues" evidence="1">
    <location>
        <begin position="857"/>
        <end position="873"/>
    </location>
</feature>
<feature type="compositionally biased region" description="Basic and acidic residues" evidence="1">
    <location>
        <begin position="874"/>
        <end position="995"/>
    </location>
</feature>
<accession>A0A267DV97</accession>
<gene>
    <name evidence="2" type="ORF">BOX15_Mlig000352g2</name>
</gene>
<evidence type="ECO:0000313" key="3">
    <source>
        <dbReference type="Proteomes" id="UP000215902"/>
    </source>
</evidence>